<dbReference type="PANTHER" id="PTHR42655:SF1">
    <property type="entry name" value="GLYCOGEN PHOSPHORYLASE"/>
    <property type="match status" value="1"/>
</dbReference>
<dbReference type="InterPro" id="IPR035090">
    <property type="entry name" value="Pyridoxal_P_attach_site"/>
</dbReference>
<dbReference type="RefSeq" id="WP_073337785.1">
    <property type="nucleotide sequence ID" value="NZ_FQXM01000006.1"/>
</dbReference>
<organism evidence="10 11">
    <name type="scientific">Clostridium grantii DSM 8605</name>
    <dbReference type="NCBI Taxonomy" id="1121316"/>
    <lineage>
        <taxon>Bacteria</taxon>
        <taxon>Bacillati</taxon>
        <taxon>Bacillota</taxon>
        <taxon>Clostridia</taxon>
        <taxon>Eubacteriales</taxon>
        <taxon>Clostridiaceae</taxon>
        <taxon>Clostridium</taxon>
    </lineage>
</organism>
<keyword evidence="5" id="KW-0328">Glycosyltransferase</keyword>
<evidence type="ECO:0000256" key="3">
    <source>
        <dbReference type="ARBA" id="ARBA00006047"/>
    </source>
</evidence>
<gene>
    <name evidence="10" type="ORF">SAMN02745207_01480</name>
</gene>
<dbReference type="Gene3D" id="3.40.50.2000">
    <property type="entry name" value="Glycogen Phosphorylase B"/>
    <property type="match status" value="2"/>
</dbReference>
<keyword evidence="8" id="KW-0119">Carbohydrate metabolism</keyword>
<dbReference type="GO" id="GO:0030170">
    <property type="term" value="F:pyridoxal phosphate binding"/>
    <property type="evidence" value="ECO:0007669"/>
    <property type="project" value="InterPro"/>
</dbReference>
<comment type="catalytic activity">
    <reaction evidence="1">
        <text>[(1-&gt;4)-alpha-D-glucosyl](n) + phosphate = [(1-&gt;4)-alpha-D-glucosyl](n-1) + alpha-D-glucose 1-phosphate</text>
        <dbReference type="Rhea" id="RHEA:41732"/>
        <dbReference type="Rhea" id="RHEA-COMP:9584"/>
        <dbReference type="Rhea" id="RHEA-COMP:9586"/>
        <dbReference type="ChEBI" id="CHEBI:15444"/>
        <dbReference type="ChEBI" id="CHEBI:43474"/>
        <dbReference type="ChEBI" id="CHEBI:58601"/>
        <dbReference type="EC" id="2.4.1.1"/>
    </reaction>
</comment>
<proteinExistence type="inferred from homology"/>
<evidence type="ECO:0000256" key="1">
    <source>
        <dbReference type="ARBA" id="ARBA00001275"/>
    </source>
</evidence>
<evidence type="ECO:0000256" key="4">
    <source>
        <dbReference type="ARBA" id="ARBA00012591"/>
    </source>
</evidence>
<dbReference type="EC" id="2.4.1.1" evidence="4"/>
<dbReference type="SUPFAM" id="SSF53756">
    <property type="entry name" value="UDP-Glycosyltransferase/glycogen phosphorylase"/>
    <property type="match status" value="1"/>
</dbReference>
<comment type="function">
    <text evidence="9">Phosphorylase is an important allosteric enzyme in carbohydrate metabolism. Enzymes from different sources differ in their regulatory mechanisms and in their natural substrates. However, all known phosphorylases share catalytic and structural properties.</text>
</comment>
<dbReference type="OrthoDB" id="9760804at2"/>
<dbReference type="PROSITE" id="PS00102">
    <property type="entry name" value="PHOSPHORYLASE"/>
    <property type="match status" value="1"/>
</dbReference>
<evidence type="ECO:0000256" key="5">
    <source>
        <dbReference type="ARBA" id="ARBA00022676"/>
    </source>
</evidence>
<comment type="cofactor">
    <cofactor evidence="2">
        <name>pyridoxal 5'-phosphate</name>
        <dbReference type="ChEBI" id="CHEBI:597326"/>
    </cofactor>
</comment>
<evidence type="ECO:0000256" key="9">
    <source>
        <dbReference type="ARBA" id="ARBA00025174"/>
    </source>
</evidence>
<sequence>MIKQSLPKVAYFCMEYGLASNFKIYAGGLGILAGDHIKGSKDMDLPLVAIGIKWKQGYTDQRIDTGGKPYDSYHNYDYPFLEDTKVKVTVMIREIPVICKVWLVDCFGNAPLYLLDTDIPENDDAWITGQLYGWFGEERIAQEIVLGIGGVKALRVLNIDVDVYHFNEGHAVLAATELIKEKMDKQIDFDEALKLTRDEVVFTTHTPIVQGNESHPLSRLEYMGAFNGLTKKQMLDLGGSPFNMTLAALNLSRKANAVAQLHGETANIMWKDVENKSEILAITNAIHKKTWVDERITNAFEKNEDLWNTHMIIKKELIEFVKERNNVTLDANKLLIGFSRRAAPYKRSDLIFRKEEIIDPLLSSGKIQIIFSGKAHPLDDTGKEIVATLVRMSKKYPNSVVFLENYDMTIGKMLTRGSDIWLNNPIRPMEASGTSGMKAAMNGVLNCSTLDGWWPEACLDDINGWQFGDAFTEKDVPDIDQHDGDALYQTLIYRVIPTYYENKDKWVAMMHKSIETTKDQFAVERMLTEYFEKLYIKA</sequence>
<name>A0A1M5TTA2_9CLOT</name>
<dbReference type="InterPro" id="IPR000811">
    <property type="entry name" value="Glyco_trans_35"/>
</dbReference>
<dbReference type="NCBIfam" id="TIGR02094">
    <property type="entry name" value="more_P_ylases"/>
    <property type="match status" value="1"/>
</dbReference>
<evidence type="ECO:0000256" key="8">
    <source>
        <dbReference type="ARBA" id="ARBA00023277"/>
    </source>
</evidence>
<keyword evidence="6" id="KW-0808">Transferase</keyword>
<evidence type="ECO:0000256" key="2">
    <source>
        <dbReference type="ARBA" id="ARBA00001933"/>
    </source>
</evidence>
<dbReference type="Pfam" id="PF00343">
    <property type="entry name" value="Phosphorylase"/>
    <property type="match status" value="1"/>
</dbReference>
<protein>
    <recommendedName>
        <fullName evidence="4">glycogen phosphorylase</fullName>
        <ecNumber evidence="4">2.4.1.1</ecNumber>
    </recommendedName>
</protein>
<dbReference type="EMBL" id="FQXM01000006">
    <property type="protein sequence ID" value="SHH53939.1"/>
    <property type="molecule type" value="Genomic_DNA"/>
</dbReference>
<dbReference type="InterPro" id="IPR011834">
    <property type="entry name" value="Agluc_phsphrylas"/>
</dbReference>
<accession>A0A1M5TTA2</accession>
<dbReference type="Proteomes" id="UP000184447">
    <property type="component" value="Unassembled WGS sequence"/>
</dbReference>
<evidence type="ECO:0000313" key="10">
    <source>
        <dbReference type="EMBL" id="SHH53939.1"/>
    </source>
</evidence>
<evidence type="ECO:0000313" key="11">
    <source>
        <dbReference type="Proteomes" id="UP000184447"/>
    </source>
</evidence>
<dbReference type="AlphaFoldDB" id="A0A1M5TTA2"/>
<dbReference type="InterPro" id="IPR052182">
    <property type="entry name" value="Glycogen/Maltodextrin_Phosph"/>
</dbReference>
<evidence type="ECO:0000256" key="6">
    <source>
        <dbReference type="ARBA" id="ARBA00022679"/>
    </source>
</evidence>
<evidence type="ECO:0000256" key="7">
    <source>
        <dbReference type="ARBA" id="ARBA00022898"/>
    </source>
</evidence>
<keyword evidence="11" id="KW-1185">Reference proteome</keyword>
<reference evidence="10 11" key="1">
    <citation type="submission" date="2016-11" db="EMBL/GenBank/DDBJ databases">
        <authorList>
            <person name="Jaros S."/>
            <person name="Januszkiewicz K."/>
            <person name="Wedrychowicz H."/>
        </authorList>
    </citation>
    <scope>NUCLEOTIDE SEQUENCE [LARGE SCALE GENOMIC DNA]</scope>
    <source>
        <strain evidence="10 11">DSM 8605</strain>
    </source>
</reference>
<dbReference type="STRING" id="1121316.SAMN02745207_01480"/>
<dbReference type="GO" id="GO:0008184">
    <property type="term" value="F:glycogen phosphorylase activity"/>
    <property type="evidence" value="ECO:0007669"/>
    <property type="project" value="InterPro"/>
</dbReference>
<comment type="similarity">
    <text evidence="3">Belongs to the glycogen phosphorylase family.</text>
</comment>
<dbReference type="GO" id="GO:0005975">
    <property type="term" value="P:carbohydrate metabolic process"/>
    <property type="evidence" value="ECO:0007669"/>
    <property type="project" value="InterPro"/>
</dbReference>
<keyword evidence="7" id="KW-0663">Pyridoxal phosphate</keyword>
<dbReference type="PANTHER" id="PTHR42655">
    <property type="entry name" value="GLYCOGEN PHOSPHORYLASE"/>
    <property type="match status" value="1"/>
</dbReference>